<reference evidence="1 2" key="1">
    <citation type="submission" date="2020-04" db="EMBL/GenBank/DDBJ databases">
        <authorList>
            <person name="Wallbank WR R."/>
            <person name="Pardo Diaz C."/>
            <person name="Kozak K."/>
            <person name="Martin S."/>
            <person name="Jiggins C."/>
            <person name="Moest M."/>
            <person name="Warren A I."/>
            <person name="Byers J.R.P. K."/>
            <person name="Montejo-Kovacevich G."/>
            <person name="Yen C E."/>
        </authorList>
    </citation>
    <scope>NUCLEOTIDE SEQUENCE [LARGE SCALE GENOMIC DNA]</scope>
</reference>
<dbReference type="OrthoDB" id="6626714at2759"/>
<organism evidence="1 2">
    <name type="scientific">Arctia plantaginis</name>
    <name type="common">Wood tiger moth</name>
    <name type="synonym">Phalaena plantaginis</name>
    <dbReference type="NCBI Taxonomy" id="874455"/>
    <lineage>
        <taxon>Eukaryota</taxon>
        <taxon>Metazoa</taxon>
        <taxon>Ecdysozoa</taxon>
        <taxon>Arthropoda</taxon>
        <taxon>Hexapoda</taxon>
        <taxon>Insecta</taxon>
        <taxon>Pterygota</taxon>
        <taxon>Neoptera</taxon>
        <taxon>Endopterygota</taxon>
        <taxon>Lepidoptera</taxon>
        <taxon>Glossata</taxon>
        <taxon>Ditrysia</taxon>
        <taxon>Noctuoidea</taxon>
        <taxon>Erebidae</taxon>
        <taxon>Arctiinae</taxon>
        <taxon>Arctia</taxon>
    </lineage>
</organism>
<name>A0A8S0ZV87_ARCPL</name>
<evidence type="ECO:0000313" key="2">
    <source>
        <dbReference type="Proteomes" id="UP000494106"/>
    </source>
</evidence>
<accession>A0A8S0ZV87</accession>
<sequence length="89" mass="9930">MSSYTRKKRRLFLLGVRDIELGVPKLSAGTGEQIFNTVDTMQQWNVTNKVQAMSFDTTDSNTGAKMGACTLFEAGRDLLCVKRHVAFVK</sequence>
<evidence type="ECO:0000313" key="1">
    <source>
        <dbReference type="EMBL" id="CAB3235850.1"/>
    </source>
</evidence>
<gene>
    <name evidence="1" type="ORF">APLA_LOCUS6323</name>
</gene>
<dbReference type="EMBL" id="CADEBC010000485">
    <property type="protein sequence ID" value="CAB3235850.1"/>
    <property type="molecule type" value="Genomic_DNA"/>
</dbReference>
<proteinExistence type="predicted"/>
<keyword evidence="2" id="KW-1185">Reference proteome</keyword>
<dbReference type="AlphaFoldDB" id="A0A8S0ZV87"/>
<dbReference type="Proteomes" id="UP000494106">
    <property type="component" value="Unassembled WGS sequence"/>
</dbReference>
<protein>
    <submittedName>
        <fullName evidence="1">Uncharacterized protein</fullName>
    </submittedName>
</protein>
<comment type="caution">
    <text evidence="1">The sequence shown here is derived from an EMBL/GenBank/DDBJ whole genome shotgun (WGS) entry which is preliminary data.</text>
</comment>